<proteinExistence type="predicted"/>
<dbReference type="GO" id="GO:0016491">
    <property type="term" value="F:oxidoreductase activity"/>
    <property type="evidence" value="ECO:0007669"/>
    <property type="project" value="InterPro"/>
</dbReference>
<organism evidence="3 4">
    <name type="scientific">Olleya namhaensis</name>
    <dbReference type="NCBI Taxonomy" id="1144750"/>
    <lineage>
        <taxon>Bacteria</taxon>
        <taxon>Pseudomonadati</taxon>
        <taxon>Bacteroidota</taxon>
        <taxon>Flavobacteriia</taxon>
        <taxon>Flavobacteriales</taxon>
        <taxon>Flavobacteriaceae</taxon>
    </lineage>
</organism>
<accession>A0A1I3SJB7</accession>
<dbReference type="AlphaFoldDB" id="A0A1I3SJB7"/>
<sequence length="518" mass="57047">MVKDIQLRVSLKEEEIPDILIKKSAISLSMSRDDITGIKVLRKSIDARKPKIIFNYKVSVFIKEPMPDTSDYTFDYKDVSKAKPIHIIGFGPAGMWAALRCIELGFKPIVLERGANVKDRRRDLKAINQDHFVNEDSNYCFGEGGAGTYSDGKLYTRSLKRGDVRRIFENLVYHGATDQILVDAHPHIGTNKLPKVVQNIRENILKYGGEVHFNTRVTDFTIKNNKIEAIQLKNGDELITDKVILATGHSARDIFNLLHNKNIALEAKSFAMGVRAEHPQHIIDSIQYHCEGPRPELLPAASYSLVQQVNGRGVYSFCMCPGGFIVPAATANGEVVVNGMSPSRRNNKFANSGIVVEIDANRDLKKYEHFGALKALEFQKDLEKLAFNAGGRSQVAPAQRMTDFVEGKLSSSLNETSYQPGLNSAPLHSLFPKLIGASLRKGFKAFGDKMKGYYTEEANIIGVESRTSSPVSIPRGETLAHPEITNLYPCGEGGGYAGGIISAAMDGERCAEAATGKL</sequence>
<dbReference type="STRING" id="1144750.SAMN05443431_11061"/>
<dbReference type="Pfam" id="PF21688">
    <property type="entry name" value="FAD-depend_C"/>
    <property type="match status" value="1"/>
</dbReference>
<feature type="domain" description="FAD-dependent protein C-terminal" evidence="2">
    <location>
        <begin position="269"/>
        <end position="467"/>
    </location>
</feature>
<dbReference type="InterPro" id="IPR028348">
    <property type="entry name" value="FAD-binding_protein"/>
</dbReference>
<dbReference type="PANTHER" id="PTHR42842">
    <property type="entry name" value="FAD/NAD(P)-BINDING OXIDOREDUCTASE"/>
    <property type="match status" value="1"/>
</dbReference>
<gene>
    <name evidence="3" type="ORF">SAMN05443431_11061</name>
</gene>
<dbReference type="Proteomes" id="UP000199559">
    <property type="component" value="Unassembled WGS sequence"/>
</dbReference>
<dbReference type="Gene3D" id="3.50.50.60">
    <property type="entry name" value="FAD/NAD(P)-binding domain"/>
    <property type="match status" value="2"/>
</dbReference>
<evidence type="ECO:0008006" key="5">
    <source>
        <dbReference type="Google" id="ProtNLM"/>
    </source>
</evidence>
<dbReference type="InterPro" id="IPR049516">
    <property type="entry name" value="FAD-depend_C"/>
</dbReference>
<feature type="domain" description="FAD/NAD(P)-binding" evidence="1">
    <location>
        <begin position="85"/>
        <end position="253"/>
    </location>
</feature>
<dbReference type="PIRSF" id="PIRSF038984">
    <property type="entry name" value="FAD_binding_protein"/>
    <property type="match status" value="1"/>
</dbReference>
<dbReference type="Gene3D" id="3.30.70.2700">
    <property type="match status" value="1"/>
</dbReference>
<evidence type="ECO:0000313" key="4">
    <source>
        <dbReference type="Proteomes" id="UP000199559"/>
    </source>
</evidence>
<dbReference type="InterPro" id="IPR036188">
    <property type="entry name" value="FAD/NAD-bd_sf"/>
</dbReference>
<reference evidence="4" key="1">
    <citation type="submission" date="2016-10" db="EMBL/GenBank/DDBJ databases">
        <authorList>
            <person name="Varghese N."/>
            <person name="Submissions S."/>
        </authorList>
    </citation>
    <scope>NUCLEOTIDE SEQUENCE [LARGE SCALE GENOMIC DNA]</scope>
    <source>
        <strain evidence="4">DSM 28881</strain>
    </source>
</reference>
<evidence type="ECO:0000313" key="3">
    <source>
        <dbReference type="EMBL" id="SFJ57567.1"/>
    </source>
</evidence>
<evidence type="ECO:0000259" key="2">
    <source>
        <dbReference type="Pfam" id="PF21688"/>
    </source>
</evidence>
<dbReference type="PANTHER" id="PTHR42842:SF3">
    <property type="entry name" value="FAD_NAD(P)-BINDING OXIDOREDUCTASE FAMILY PROTEIN"/>
    <property type="match status" value="1"/>
</dbReference>
<keyword evidence="4" id="KW-1185">Reference proteome</keyword>
<evidence type="ECO:0000259" key="1">
    <source>
        <dbReference type="Pfam" id="PF07992"/>
    </source>
</evidence>
<name>A0A1I3SJB7_9FLAO</name>
<protein>
    <recommendedName>
        <fullName evidence="5">FAD/NAD(P)-binding domain-containing protein</fullName>
    </recommendedName>
</protein>
<dbReference type="RefSeq" id="WP_090841906.1">
    <property type="nucleotide sequence ID" value="NZ_FORM01000010.1"/>
</dbReference>
<dbReference type="InterPro" id="IPR023753">
    <property type="entry name" value="FAD/NAD-binding_dom"/>
</dbReference>
<dbReference type="EMBL" id="FORM01000010">
    <property type="protein sequence ID" value="SFJ57567.1"/>
    <property type="molecule type" value="Genomic_DNA"/>
</dbReference>
<dbReference type="SUPFAM" id="SSF51905">
    <property type="entry name" value="FAD/NAD(P)-binding domain"/>
    <property type="match status" value="1"/>
</dbReference>
<dbReference type="Pfam" id="PF07992">
    <property type="entry name" value="Pyr_redox_2"/>
    <property type="match status" value="1"/>
</dbReference>